<dbReference type="Pfam" id="PF11832">
    <property type="entry name" value="DUF3352"/>
    <property type="match status" value="1"/>
</dbReference>
<evidence type="ECO:0008006" key="4">
    <source>
        <dbReference type="Google" id="ProtNLM"/>
    </source>
</evidence>
<organism evidence="2 3">
    <name type="scientific">Gimesia chilikensis</name>
    <dbReference type="NCBI Taxonomy" id="2605989"/>
    <lineage>
        <taxon>Bacteria</taxon>
        <taxon>Pseudomonadati</taxon>
        <taxon>Planctomycetota</taxon>
        <taxon>Planctomycetia</taxon>
        <taxon>Planctomycetales</taxon>
        <taxon>Planctomycetaceae</taxon>
        <taxon>Gimesia</taxon>
    </lineage>
</organism>
<dbReference type="OrthoDB" id="224943at2"/>
<name>A0A517PJ42_9PLAN</name>
<gene>
    <name evidence="2" type="ORF">HG66A1_11580</name>
</gene>
<accession>A0A517PJ42</accession>
<feature type="chain" id="PRO_5022124549" description="DUF3352 domain-containing protein" evidence="1">
    <location>
        <begin position="37"/>
        <end position="603"/>
    </location>
</feature>
<dbReference type="Proteomes" id="UP000320421">
    <property type="component" value="Chromosome"/>
</dbReference>
<evidence type="ECO:0000256" key="1">
    <source>
        <dbReference type="SAM" id="SignalP"/>
    </source>
</evidence>
<reference evidence="2 3" key="1">
    <citation type="submission" date="2019-02" db="EMBL/GenBank/DDBJ databases">
        <title>Deep-cultivation of Planctomycetes and their phenomic and genomic characterization uncovers novel biology.</title>
        <authorList>
            <person name="Wiegand S."/>
            <person name="Jogler M."/>
            <person name="Boedeker C."/>
            <person name="Pinto D."/>
            <person name="Vollmers J."/>
            <person name="Rivas-Marin E."/>
            <person name="Kohn T."/>
            <person name="Peeters S.H."/>
            <person name="Heuer A."/>
            <person name="Rast P."/>
            <person name="Oberbeckmann S."/>
            <person name="Bunk B."/>
            <person name="Jeske O."/>
            <person name="Meyerdierks A."/>
            <person name="Storesund J.E."/>
            <person name="Kallscheuer N."/>
            <person name="Luecker S."/>
            <person name="Lage O.M."/>
            <person name="Pohl T."/>
            <person name="Merkel B.J."/>
            <person name="Hornburger P."/>
            <person name="Mueller R.-W."/>
            <person name="Bruemmer F."/>
            <person name="Labrenz M."/>
            <person name="Spormann A.M."/>
            <person name="Op den Camp H."/>
            <person name="Overmann J."/>
            <person name="Amann R."/>
            <person name="Jetten M.S.M."/>
            <person name="Mascher T."/>
            <person name="Medema M.H."/>
            <person name="Devos D.P."/>
            <person name="Kaster A.-K."/>
            <person name="Ovreas L."/>
            <person name="Rohde M."/>
            <person name="Galperin M.Y."/>
            <person name="Jogler C."/>
        </authorList>
    </citation>
    <scope>NUCLEOTIDE SEQUENCE [LARGE SCALE GENOMIC DNA]</scope>
    <source>
        <strain evidence="2 3">HG66A1</strain>
    </source>
</reference>
<protein>
    <recommendedName>
        <fullName evidence="4">DUF3352 domain-containing protein</fullName>
    </recommendedName>
</protein>
<sequence precursor="true">MKPNPSVNCRRLDTLRFVPALLLSLLCCLSDRTAFASRPLSQLVDQKAGLYLEATQLDQHIKQFLHSQLASRFRETDVFQHWLRSQDVKNLKQGLTQLETLTQRPLLPLLRDLFGESVGLAVFNNGPDQNPSILLLTDVKDPAATRALFADWFQKTGVKVSESTHLDIPCFTASQQTADAEKASPGIHYTFLEQTLILSENENLLHSSVALFAALQEGKPLKEQNCLYNLKMYQRARAVLADDVTGSAFLNPRAWDEFIKPPRNEVEQGIVNWWQKTGALIAGLHLKNTLALETVILFNSEVIDLPLLNILQTSASTPDPYTLIPQKALAVMAGQLNLQLLTQKFVDFYAQKHPEKWKKIHAASVGLLGGLDPITDIASALGPNVLFYSVPRQQLSFDAISFDGLIAMQLSPPENASSSSEKSRYHLALENVAHFLMNSVLVQHNTDAKHKDEPAILKVEDHDLYHLRWIDHLGPYQPAYGISDQQLVLASSPDLVREFFTLKSEDSLAALPLFQSWKETFFQEEKQLCFLNISSIRTFIEQNSDFLAEQLSRQQDSDLAKGKSKLAGLKSLLESFDGVFLAAGLQKTQVRIVIGLGSLSPTR</sequence>
<dbReference type="EMBL" id="CP036266">
    <property type="protein sequence ID" value="QDT19393.1"/>
    <property type="molecule type" value="Genomic_DNA"/>
</dbReference>
<dbReference type="AlphaFoldDB" id="A0A517PJ42"/>
<evidence type="ECO:0000313" key="3">
    <source>
        <dbReference type="Proteomes" id="UP000320421"/>
    </source>
</evidence>
<evidence type="ECO:0000313" key="2">
    <source>
        <dbReference type="EMBL" id="QDT19393.1"/>
    </source>
</evidence>
<keyword evidence="1" id="KW-0732">Signal</keyword>
<dbReference type="InterPro" id="IPR021787">
    <property type="entry name" value="DUF3352"/>
</dbReference>
<proteinExistence type="predicted"/>
<feature type="signal peptide" evidence="1">
    <location>
        <begin position="1"/>
        <end position="36"/>
    </location>
</feature>
<keyword evidence="3" id="KW-1185">Reference proteome</keyword>